<dbReference type="EMBL" id="JADWOX010000007">
    <property type="protein sequence ID" value="MBI1684431.1"/>
    <property type="molecule type" value="Genomic_DNA"/>
</dbReference>
<accession>A0ABS0SXT3</accession>
<evidence type="ECO:0000313" key="3">
    <source>
        <dbReference type="Proteomes" id="UP000639859"/>
    </source>
</evidence>
<evidence type="ECO:0000256" key="1">
    <source>
        <dbReference type="SAM" id="MobiDB-lite"/>
    </source>
</evidence>
<evidence type="ECO:0008006" key="4">
    <source>
        <dbReference type="Google" id="ProtNLM"/>
    </source>
</evidence>
<sequence>MTAAALSQAAVAQAVGLSRSRFAHVWRDLVADGRLPAPFLSGPGVHPKWDADAIAALKAGQHQAQPAPPAPAASRPPQAADAARLDRQRSTLRGLLQRQGA</sequence>
<evidence type="ECO:0000313" key="2">
    <source>
        <dbReference type="EMBL" id="MBI1684431.1"/>
    </source>
</evidence>
<organism evidence="2 3">
    <name type="scientific">Caulobacter hibisci</name>
    <dbReference type="NCBI Taxonomy" id="2035993"/>
    <lineage>
        <taxon>Bacteria</taxon>
        <taxon>Pseudomonadati</taxon>
        <taxon>Pseudomonadota</taxon>
        <taxon>Alphaproteobacteria</taxon>
        <taxon>Caulobacterales</taxon>
        <taxon>Caulobacteraceae</taxon>
        <taxon>Caulobacter</taxon>
    </lineage>
</organism>
<keyword evidence="3" id="KW-1185">Reference proteome</keyword>
<dbReference type="RefSeq" id="WP_198576344.1">
    <property type="nucleotide sequence ID" value="NZ_JADWOX010000007.1"/>
</dbReference>
<proteinExistence type="predicted"/>
<feature type="region of interest" description="Disordered" evidence="1">
    <location>
        <begin position="59"/>
        <end position="84"/>
    </location>
</feature>
<gene>
    <name evidence="2" type="ORF">I4Q42_12205</name>
</gene>
<comment type="caution">
    <text evidence="2">The sequence shown here is derived from an EMBL/GenBank/DDBJ whole genome shotgun (WGS) entry which is preliminary data.</text>
</comment>
<dbReference type="Proteomes" id="UP000639859">
    <property type="component" value="Unassembled WGS sequence"/>
</dbReference>
<feature type="compositionally biased region" description="Low complexity" evidence="1">
    <location>
        <begin position="72"/>
        <end position="82"/>
    </location>
</feature>
<reference evidence="2 3" key="1">
    <citation type="submission" date="2020-11" db="EMBL/GenBank/DDBJ databases">
        <title>genome sequence of strain KACC 18849.</title>
        <authorList>
            <person name="Gao J."/>
            <person name="Zhang X."/>
        </authorList>
    </citation>
    <scope>NUCLEOTIDE SEQUENCE [LARGE SCALE GENOMIC DNA]</scope>
    <source>
        <strain evidence="2 3">KACC 18849</strain>
    </source>
</reference>
<name>A0ABS0SXT3_9CAUL</name>
<protein>
    <recommendedName>
        <fullName evidence="4">Transcriptional regulator</fullName>
    </recommendedName>
</protein>